<dbReference type="Gene3D" id="1.10.10.10">
    <property type="entry name" value="Winged helix-like DNA-binding domain superfamily/Winged helix DNA-binding domain"/>
    <property type="match status" value="1"/>
</dbReference>
<dbReference type="InterPro" id="IPR014048">
    <property type="entry name" value="MethylDNA_cys_MeTrfase_DNA-bd"/>
</dbReference>
<sequence length="218" mass="24267">MQTQHISFEHLTAANSGHLVRKDVLKQRIKNTQLDTAATSFSVAEWTTEDNVAAIAWSFSYTIFGEALLASTSKGVCFIGFTNDDRANTLAGFQRRFPDNPMVEASSPLQEDALRLMNDPALRLLLHLHLKGTAFQLEIWHKLLRIPFGGLTTYMALTGNRQDARAIGSAVGANPVAYLVPCHRVIRTDGSFHGYHWGTALKRKLLVYEVPDTQPVLF</sequence>
<dbReference type="InterPro" id="IPR036631">
    <property type="entry name" value="MGMT_N_sf"/>
</dbReference>
<keyword evidence="9" id="KW-1185">Reference proteome</keyword>
<evidence type="ECO:0000256" key="4">
    <source>
        <dbReference type="ARBA" id="ARBA00022763"/>
    </source>
</evidence>
<dbReference type="PROSITE" id="PS00374">
    <property type="entry name" value="MGMT"/>
    <property type="match status" value="1"/>
</dbReference>
<organism evidence="8 9">
    <name type="scientific">Chitinophaga agrisoli</name>
    <dbReference type="NCBI Taxonomy" id="2607653"/>
    <lineage>
        <taxon>Bacteria</taxon>
        <taxon>Pseudomonadati</taxon>
        <taxon>Bacteroidota</taxon>
        <taxon>Chitinophagia</taxon>
        <taxon>Chitinophagales</taxon>
        <taxon>Chitinophagaceae</taxon>
        <taxon>Chitinophaga</taxon>
    </lineage>
</organism>
<dbReference type="AlphaFoldDB" id="A0A5B2VUP0"/>
<evidence type="ECO:0000256" key="6">
    <source>
        <dbReference type="ARBA" id="ARBA00049348"/>
    </source>
</evidence>
<proteinExistence type="predicted"/>
<comment type="catalytic activity">
    <reaction evidence="1">
        <text>a 4-O-methyl-thymidine in DNA + L-cysteinyl-[protein] = a thymidine in DNA + S-methyl-L-cysteinyl-[protein]</text>
        <dbReference type="Rhea" id="RHEA:53428"/>
        <dbReference type="Rhea" id="RHEA-COMP:10131"/>
        <dbReference type="Rhea" id="RHEA-COMP:10132"/>
        <dbReference type="Rhea" id="RHEA-COMP:13555"/>
        <dbReference type="Rhea" id="RHEA-COMP:13556"/>
        <dbReference type="ChEBI" id="CHEBI:29950"/>
        <dbReference type="ChEBI" id="CHEBI:82612"/>
        <dbReference type="ChEBI" id="CHEBI:137386"/>
        <dbReference type="ChEBI" id="CHEBI:137387"/>
        <dbReference type="EC" id="2.1.1.63"/>
    </reaction>
</comment>
<keyword evidence="4" id="KW-0227">DNA damage</keyword>
<dbReference type="PANTHER" id="PTHR10815">
    <property type="entry name" value="METHYLATED-DNA--PROTEIN-CYSTEINE METHYLTRANSFERASE"/>
    <property type="match status" value="1"/>
</dbReference>
<reference evidence="8 9" key="1">
    <citation type="submission" date="2019-09" db="EMBL/GenBank/DDBJ databases">
        <title>Chitinophaga ginsengihumi sp. nov., isolated from soil of ginseng rhizosphere.</title>
        <authorList>
            <person name="Lee J."/>
        </authorList>
    </citation>
    <scope>NUCLEOTIDE SEQUENCE [LARGE SCALE GENOMIC DNA]</scope>
    <source>
        <strain evidence="8 9">BN140078</strain>
    </source>
</reference>
<dbReference type="InterPro" id="IPR036388">
    <property type="entry name" value="WH-like_DNA-bd_sf"/>
</dbReference>
<dbReference type="GO" id="GO:0032259">
    <property type="term" value="P:methylation"/>
    <property type="evidence" value="ECO:0007669"/>
    <property type="project" value="UniProtKB-KW"/>
</dbReference>
<dbReference type="RefSeq" id="WP_149837837.1">
    <property type="nucleotide sequence ID" value="NZ_VUOC01000002.1"/>
</dbReference>
<dbReference type="SUPFAM" id="SSF46767">
    <property type="entry name" value="Methylated DNA-protein cysteine methyltransferase, C-terminal domain"/>
    <property type="match status" value="1"/>
</dbReference>
<dbReference type="EMBL" id="VUOC01000002">
    <property type="protein sequence ID" value="KAA2242961.1"/>
    <property type="molecule type" value="Genomic_DNA"/>
</dbReference>
<dbReference type="NCBIfam" id="TIGR00589">
    <property type="entry name" value="ogt"/>
    <property type="match status" value="1"/>
</dbReference>
<gene>
    <name evidence="8" type="ORF">F0L74_10595</name>
</gene>
<reference evidence="8 9" key="2">
    <citation type="submission" date="2019-09" db="EMBL/GenBank/DDBJ databases">
        <authorList>
            <person name="Jin C."/>
        </authorList>
    </citation>
    <scope>NUCLEOTIDE SEQUENCE [LARGE SCALE GENOMIC DNA]</scope>
    <source>
        <strain evidence="8 9">BN140078</strain>
    </source>
</reference>
<evidence type="ECO:0000256" key="3">
    <source>
        <dbReference type="ARBA" id="ARBA00022679"/>
    </source>
</evidence>
<dbReference type="Gene3D" id="3.30.160.70">
    <property type="entry name" value="Methylated DNA-protein cysteine methyltransferase domain"/>
    <property type="match status" value="1"/>
</dbReference>
<evidence type="ECO:0000259" key="7">
    <source>
        <dbReference type="Pfam" id="PF01035"/>
    </source>
</evidence>
<comment type="catalytic activity">
    <reaction evidence="6">
        <text>a 6-O-methyl-2'-deoxyguanosine in DNA + L-cysteinyl-[protein] = S-methyl-L-cysteinyl-[protein] + a 2'-deoxyguanosine in DNA</text>
        <dbReference type="Rhea" id="RHEA:24000"/>
        <dbReference type="Rhea" id="RHEA-COMP:10131"/>
        <dbReference type="Rhea" id="RHEA-COMP:10132"/>
        <dbReference type="Rhea" id="RHEA-COMP:11367"/>
        <dbReference type="Rhea" id="RHEA-COMP:11368"/>
        <dbReference type="ChEBI" id="CHEBI:29950"/>
        <dbReference type="ChEBI" id="CHEBI:82612"/>
        <dbReference type="ChEBI" id="CHEBI:85445"/>
        <dbReference type="ChEBI" id="CHEBI:85448"/>
        <dbReference type="EC" id="2.1.1.63"/>
    </reaction>
</comment>
<evidence type="ECO:0000313" key="8">
    <source>
        <dbReference type="EMBL" id="KAA2242961.1"/>
    </source>
</evidence>
<dbReference type="InterPro" id="IPR036217">
    <property type="entry name" value="MethylDNA_cys_MeTrfase_DNAb"/>
</dbReference>
<dbReference type="InterPro" id="IPR001497">
    <property type="entry name" value="MethylDNA_cys_MeTrfase_AS"/>
</dbReference>
<dbReference type="Pfam" id="PF01035">
    <property type="entry name" value="DNA_binding_1"/>
    <property type="match status" value="1"/>
</dbReference>
<dbReference type="CDD" id="cd06445">
    <property type="entry name" value="ATase"/>
    <property type="match status" value="1"/>
</dbReference>
<accession>A0A5B2VUP0</accession>
<keyword evidence="3 8" id="KW-0808">Transferase</keyword>
<comment type="caution">
    <text evidence="8">The sequence shown here is derived from an EMBL/GenBank/DDBJ whole genome shotgun (WGS) entry which is preliminary data.</text>
</comment>
<keyword evidence="2 8" id="KW-0489">Methyltransferase</keyword>
<feature type="domain" description="Methylated-DNA-[protein]-cysteine S-methyltransferase DNA binding" evidence="7">
    <location>
        <begin position="134"/>
        <end position="209"/>
    </location>
</feature>
<keyword evidence="5" id="KW-0234">DNA repair</keyword>
<dbReference type="GO" id="GO:0006281">
    <property type="term" value="P:DNA repair"/>
    <property type="evidence" value="ECO:0007669"/>
    <property type="project" value="UniProtKB-KW"/>
</dbReference>
<dbReference type="SUPFAM" id="SSF53155">
    <property type="entry name" value="Methylated DNA-protein cysteine methyltransferase domain"/>
    <property type="match status" value="1"/>
</dbReference>
<protein>
    <submittedName>
        <fullName evidence="8">Methylated-DNA--[protein]-cysteine S-methyltransferase</fullName>
    </submittedName>
</protein>
<evidence type="ECO:0000256" key="1">
    <source>
        <dbReference type="ARBA" id="ARBA00001286"/>
    </source>
</evidence>
<dbReference type="PANTHER" id="PTHR10815:SF13">
    <property type="entry name" value="METHYLATED-DNA--PROTEIN-CYSTEINE METHYLTRANSFERASE"/>
    <property type="match status" value="1"/>
</dbReference>
<evidence type="ECO:0000256" key="5">
    <source>
        <dbReference type="ARBA" id="ARBA00023204"/>
    </source>
</evidence>
<evidence type="ECO:0000313" key="9">
    <source>
        <dbReference type="Proteomes" id="UP000324611"/>
    </source>
</evidence>
<evidence type="ECO:0000256" key="2">
    <source>
        <dbReference type="ARBA" id="ARBA00022603"/>
    </source>
</evidence>
<dbReference type="Proteomes" id="UP000324611">
    <property type="component" value="Unassembled WGS sequence"/>
</dbReference>
<dbReference type="GO" id="GO:0003908">
    <property type="term" value="F:methylated-DNA-[protein]-cysteine S-methyltransferase activity"/>
    <property type="evidence" value="ECO:0007669"/>
    <property type="project" value="UniProtKB-EC"/>
</dbReference>
<name>A0A5B2VUP0_9BACT</name>